<organism evidence="1 2">
    <name type="scientific">Hericium alpestre</name>
    <dbReference type="NCBI Taxonomy" id="135208"/>
    <lineage>
        <taxon>Eukaryota</taxon>
        <taxon>Fungi</taxon>
        <taxon>Dikarya</taxon>
        <taxon>Basidiomycota</taxon>
        <taxon>Agaricomycotina</taxon>
        <taxon>Agaricomycetes</taxon>
        <taxon>Russulales</taxon>
        <taxon>Hericiaceae</taxon>
        <taxon>Hericium</taxon>
    </lineage>
</organism>
<dbReference type="AlphaFoldDB" id="A0A4Z0A6V1"/>
<name>A0A4Z0A6V1_9AGAM</name>
<comment type="caution">
    <text evidence="1">The sequence shown here is derived from an EMBL/GenBank/DDBJ whole genome shotgun (WGS) entry which is preliminary data.</text>
</comment>
<gene>
    <name evidence="1" type="ORF">EWM64_g2630</name>
</gene>
<accession>A0A4Z0A6V1</accession>
<evidence type="ECO:0000313" key="1">
    <source>
        <dbReference type="EMBL" id="TFY81378.1"/>
    </source>
</evidence>
<dbReference type="Proteomes" id="UP000298061">
    <property type="component" value="Unassembled WGS sequence"/>
</dbReference>
<keyword evidence="2" id="KW-1185">Reference proteome</keyword>
<sequence length="151" mass="16582">MLSTCGSMLLRMLPNLRLPIGLIHQANELIHSTVAENLRWLHLSASGHSPACQTELQGWYRLDQPSILDLSSSTGVQEKANVQVAEGEPPADMPMDVDADKIEWSGSTSPPPLFALNAEQVFIVVFLTLGRDAHAFILPACHTKLIPLYQE</sequence>
<reference evidence="1 2" key="1">
    <citation type="submission" date="2019-02" db="EMBL/GenBank/DDBJ databases">
        <title>Genome sequencing of the rare red list fungi Hericium alpestre (H. flagellum).</title>
        <authorList>
            <person name="Buettner E."/>
            <person name="Kellner H."/>
        </authorList>
    </citation>
    <scope>NUCLEOTIDE SEQUENCE [LARGE SCALE GENOMIC DNA]</scope>
    <source>
        <strain evidence="1 2">DSM 108284</strain>
    </source>
</reference>
<proteinExistence type="predicted"/>
<dbReference type="EMBL" id="SFCI01000218">
    <property type="protein sequence ID" value="TFY81378.1"/>
    <property type="molecule type" value="Genomic_DNA"/>
</dbReference>
<evidence type="ECO:0000313" key="2">
    <source>
        <dbReference type="Proteomes" id="UP000298061"/>
    </source>
</evidence>
<protein>
    <submittedName>
        <fullName evidence="1">Uncharacterized protein</fullName>
    </submittedName>
</protein>